<protein>
    <submittedName>
        <fullName evidence="1">Uncharacterized protein</fullName>
    </submittedName>
</protein>
<keyword evidence="2" id="KW-1185">Reference proteome</keyword>
<proteinExistence type="predicted"/>
<evidence type="ECO:0000313" key="2">
    <source>
        <dbReference type="Proteomes" id="UP000288812"/>
    </source>
</evidence>
<dbReference type="RefSeq" id="WP_127724246.1">
    <property type="nucleotide sequence ID" value="NZ_RLIH01000005.1"/>
</dbReference>
<organism evidence="1 2">
    <name type="scientific">Anaerosphaera multitolerans</name>
    <dbReference type="NCBI Taxonomy" id="2487351"/>
    <lineage>
        <taxon>Bacteria</taxon>
        <taxon>Bacillati</taxon>
        <taxon>Bacillota</taxon>
        <taxon>Tissierellia</taxon>
        <taxon>Tissierellales</taxon>
        <taxon>Peptoniphilaceae</taxon>
        <taxon>Anaerosphaera</taxon>
    </lineage>
</organism>
<dbReference type="AlphaFoldDB" id="A0A437S754"/>
<reference evidence="1 2" key="1">
    <citation type="submission" date="2018-11" db="EMBL/GenBank/DDBJ databases">
        <title>Genome sequencing and assembly of Anaerosphaera sp. nov., GS7-6-2.</title>
        <authorList>
            <person name="Rettenmaier R."/>
            <person name="Liebl W."/>
            <person name="Zverlov V."/>
        </authorList>
    </citation>
    <scope>NUCLEOTIDE SEQUENCE [LARGE SCALE GENOMIC DNA]</scope>
    <source>
        <strain evidence="1 2">GS7-6-2</strain>
    </source>
</reference>
<sequence>MNGIKIIGRQEIVEVYKSIDGKLFEVFDEFQRYEINQCKISDLKDLVKPYLKSYYSNPESLLEDVLVGILENSISAINIIDRPF</sequence>
<name>A0A437S754_9FIRM</name>
<dbReference type="Proteomes" id="UP000288812">
    <property type="component" value="Unassembled WGS sequence"/>
</dbReference>
<dbReference type="EMBL" id="RLIH01000005">
    <property type="protein sequence ID" value="RVU54863.1"/>
    <property type="molecule type" value="Genomic_DNA"/>
</dbReference>
<evidence type="ECO:0000313" key="1">
    <source>
        <dbReference type="EMBL" id="RVU54863.1"/>
    </source>
</evidence>
<accession>A0A437S754</accession>
<comment type="caution">
    <text evidence="1">The sequence shown here is derived from an EMBL/GenBank/DDBJ whole genome shotgun (WGS) entry which is preliminary data.</text>
</comment>
<gene>
    <name evidence="1" type="ORF">EF514_04560</name>
</gene>